<dbReference type="STRING" id="1423753.FD28_GL002541"/>
<dbReference type="PATRIC" id="fig|1423753.3.peg.2669"/>
<reference evidence="5 6" key="1">
    <citation type="journal article" date="2015" name="Genome Announc.">
        <title>Expanding the biotechnology potential of lactobacilli through comparative genomics of 213 strains and associated genera.</title>
        <authorList>
            <person name="Sun Z."/>
            <person name="Harris H.M."/>
            <person name="McCann A."/>
            <person name="Guo C."/>
            <person name="Argimon S."/>
            <person name="Zhang W."/>
            <person name="Yang X."/>
            <person name="Jeffery I.B."/>
            <person name="Cooney J.C."/>
            <person name="Kagawa T.F."/>
            <person name="Liu W."/>
            <person name="Song Y."/>
            <person name="Salvetti E."/>
            <person name="Wrobel A."/>
            <person name="Rasinkangas P."/>
            <person name="Parkhill J."/>
            <person name="Rea M.C."/>
            <person name="O'Sullivan O."/>
            <person name="Ritari J."/>
            <person name="Douillard F.P."/>
            <person name="Paul Ross R."/>
            <person name="Yang R."/>
            <person name="Briner A.E."/>
            <person name="Felis G.E."/>
            <person name="de Vos W.M."/>
            <person name="Barrangou R."/>
            <person name="Klaenhammer T.R."/>
            <person name="Caufield P.W."/>
            <person name="Cui Y."/>
            <person name="Zhang H."/>
            <person name="O'Toole P.W."/>
        </authorList>
    </citation>
    <scope>NUCLEOTIDE SEQUENCE [LARGE SCALE GENOMIC DNA]</scope>
    <source>
        <strain evidence="5 6">DSM 16381</strain>
    </source>
</reference>
<proteinExistence type="inferred from homology"/>
<name>A0A0R1UQT7_9LACO</name>
<evidence type="ECO:0000313" key="6">
    <source>
        <dbReference type="Proteomes" id="UP000051580"/>
    </source>
</evidence>
<evidence type="ECO:0000259" key="2">
    <source>
        <dbReference type="Pfam" id="PF04984"/>
    </source>
</evidence>
<sequence length="458" mass="48805">MAGGTWTTQNKRRPGAYINTKGVAQAKPDTTLGRTLFINSETLNWGANGVTELDAGTDFKAVLGTSLDKLVALKETMKGALTVLFLNTNDGEKAKVTDAMLPWDFTAKYAGTKGNDLTISIEKDPADETLVTINTLFGTEVVNQQSLRTTNASGLESNTYVDVVFTGDTVSGEDGAGKSKLEALSASTTYPLSGGTTKPTDVTDVLNDVMGTENYNVVTTAGFAVDNDIHALVTAATKRLREDEGYKIREVVPGQEGGTKYDYEGVSVVNNGVELTDGTILTTTQAAGWFAGASSAADETTSLTYTTYPDAVAASPKRTNEQTINILNAGQIVFTTRRDGTVVVEQDINSLLTVTDDKPASFQKNRTMRTLDTIALNTTEAFESNFIGKVSNDSTGRSLFKADRATYLQGLANSRAIDGFDPADIMVDPGNDKDSVLVTLAITPVDSMEKLYMTVTVG</sequence>
<dbReference type="Gene3D" id="3.30.1490.360">
    <property type="match status" value="1"/>
</dbReference>
<dbReference type="InterPro" id="IPR035326">
    <property type="entry name" value="Beta_sandwich_Seath"/>
</dbReference>
<feature type="domain" description="Tail sheath protein C-terminal" evidence="4">
    <location>
        <begin position="357"/>
        <end position="457"/>
    </location>
</feature>
<comment type="similarity">
    <text evidence="1">Belongs to the myoviridae tail sheath protein family.</text>
</comment>
<dbReference type="Pfam" id="PF04984">
    <property type="entry name" value="Phage_sheath_1"/>
    <property type="match status" value="1"/>
</dbReference>
<organism evidence="5 6">
    <name type="scientific">Levilactobacillus hammesii DSM 16381</name>
    <dbReference type="NCBI Taxonomy" id="1423753"/>
    <lineage>
        <taxon>Bacteria</taxon>
        <taxon>Bacillati</taxon>
        <taxon>Bacillota</taxon>
        <taxon>Bacilli</taxon>
        <taxon>Lactobacillales</taxon>
        <taxon>Lactobacillaceae</taxon>
        <taxon>Levilactobacillus</taxon>
    </lineage>
</organism>
<evidence type="ECO:0000256" key="1">
    <source>
        <dbReference type="ARBA" id="ARBA00008005"/>
    </source>
</evidence>
<dbReference type="EMBL" id="AZFS01000046">
    <property type="protein sequence ID" value="KRL95569.1"/>
    <property type="molecule type" value="Genomic_DNA"/>
</dbReference>
<dbReference type="Gene3D" id="3.40.50.11790">
    <property type="match status" value="1"/>
</dbReference>
<evidence type="ECO:0000259" key="3">
    <source>
        <dbReference type="Pfam" id="PF17481"/>
    </source>
</evidence>
<gene>
    <name evidence="5" type="ORF">FD28_GL002541</name>
</gene>
<feature type="domain" description="Tail sheath protein subtilisin-like" evidence="2">
    <location>
        <begin position="201"/>
        <end position="350"/>
    </location>
</feature>
<accession>A0A0R1UQT7</accession>
<dbReference type="Gene3D" id="2.60.40.4290">
    <property type="match status" value="1"/>
</dbReference>
<dbReference type="RefSeq" id="WP_057733373.1">
    <property type="nucleotide sequence ID" value="NZ_AZFS01000046.1"/>
</dbReference>
<dbReference type="InterPro" id="IPR035089">
    <property type="entry name" value="Phage_sheath_subtilisin"/>
</dbReference>
<dbReference type="InterPro" id="IPR020287">
    <property type="entry name" value="Tail_sheath_C"/>
</dbReference>
<evidence type="ECO:0000313" key="5">
    <source>
        <dbReference type="EMBL" id="KRL95569.1"/>
    </source>
</evidence>
<evidence type="ECO:0000259" key="4">
    <source>
        <dbReference type="Pfam" id="PF17482"/>
    </source>
</evidence>
<dbReference type="Pfam" id="PF17481">
    <property type="entry name" value="Phage_sheath_domII"/>
    <property type="match status" value="1"/>
</dbReference>
<feature type="domain" description="Phage tail sheath protein-like beta-sandwich" evidence="3">
    <location>
        <begin position="89"/>
        <end position="196"/>
    </location>
</feature>
<dbReference type="OrthoDB" id="89060at2"/>
<dbReference type="Gene3D" id="3.30.1370.220">
    <property type="match status" value="1"/>
</dbReference>
<dbReference type="Pfam" id="PF17482">
    <property type="entry name" value="Phage_sheath_1C"/>
    <property type="match status" value="1"/>
</dbReference>
<protein>
    <submittedName>
        <fullName evidence="5">Uncharacterized protein</fullName>
    </submittedName>
</protein>
<comment type="caution">
    <text evidence="5">The sequence shown here is derived from an EMBL/GenBank/DDBJ whole genome shotgun (WGS) entry which is preliminary data.</text>
</comment>
<dbReference type="Gene3D" id="3.30.360.90">
    <property type="match status" value="1"/>
</dbReference>
<keyword evidence="6" id="KW-1185">Reference proteome</keyword>
<dbReference type="Proteomes" id="UP000051580">
    <property type="component" value="Unassembled WGS sequence"/>
</dbReference>
<dbReference type="AlphaFoldDB" id="A0A0R1UQT7"/>